<keyword evidence="6" id="KW-1185">Reference proteome</keyword>
<comment type="cofactor">
    <cofactor evidence="3">
        <name>Mg(2+)</name>
        <dbReference type="ChEBI" id="CHEBI:18420"/>
    </cofactor>
</comment>
<dbReference type="InterPro" id="IPR010458">
    <property type="entry name" value="TRI5_ascomyc"/>
</dbReference>
<dbReference type="EMBL" id="ML735215">
    <property type="protein sequence ID" value="KAE8396424.1"/>
    <property type="molecule type" value="Genomic_DNA"/>
</dbReference>
<evidence type="ECO:0000313" key="5">
    <source>
        <dbReference type="EMBL" id="KAF5865506.1"/>
    </source>
</evidence>
<accession>A0A8H6AED6</accession>
<feature type="binding site" evidence="3">
    <location>
        <position position="102"/>
    </location>
    <ligand>
        <name>Mg(2+)</name>
        <dbReference type="ChEBI" id="CHEBI:18420"/>
        <label>1</label>
    </ligand>
</feature>
<comment type="similarity">
    <text evidence="1">Belongs to the trichodiene synthase family.</text>
</comment>
<evidence type="ECO:0000256" key="2">
    <source>
        <dbReference type="ARBA" id="ARBA00023239"/>
    </source>
</evidence>
<organism evidence="4">
    <name type="scientific">Petromyces alliaceus</name>
    <name type="common">Aspergillus alliaceus</name>
    <dbReference type="NCBI Taxonomy" id="209559"/>
    <lineage>
        <taxon>Eukaryota</taxon>
        <taxon>Fungi</taxon>
        <taxon>Dikarya</taxon>
        <taxon>Ascomycota</taxon>
        <taxon>Pezizomycotina</taxon>
        <taxon>Eurotiomycetes</taxon>
        <taxon>Eurotiomycetidae</taxon>
        <taxon>Eurotiales</taxon>
        <taxon>Aspergillaceae</taxon>
        <taxon>Aspergillus</taxon>
        <taxon>Aspergillus subgen. Circumdati</taxon>
    </lineage>
</organism>
<evidence type="ECO:0000313" key="6">
    <source>
        <dbReference type="Proteomes" id="UP000541154"/>
    </source>
</evidence>
<sequence>MVLKPFPTDYFVGTVVRLLDTIKYRDSNYTREKRVENLHYAYAQAAEHFSQPRIQETLKADPKRLQASLQTITGMTVYSWAKVSQQLMADLSTHYTYTLVLDDSTDDPHPQMQNFFDDLVNGRTQSHPWLQLVFEHFPNVLRHFGPYCSMYLIRSTVDFFQGCWVEQYNFHGFEGAHDYPLFLRRLNGLGHCVGGSLWPKDQFDEKKLFTEITAAVAQMENWMVFVNDLLSFYKEYDDPRDQTSLIMNYCKTYNLTVDEGLEKLTKDTLHSCEQMMAVFSDKDPQLMETIESFMHGYVTWHLCDKRYRLPEIYEQVTGNSEVEVKFRKYCEQAYAVGSIDADEWAYPTINELVEQKKKEAELEVELKAEAPSEIIEKIVPTTDSLGVVH</sequence>
<feature type="binding site" evidence="3">
    <location>
        <position position="241"/>
    </location>
    <ligand>
        <name>Mg(2+)</name>
        <dbReference type="ChEBI" id="CHEBI:18420"/>
        <label>3</label>
    </ligand>
</feature>
<reference evidence="5 6" key="1">
    <citation type="submission" date="2019-04" db="EMBL/GenBank/DDBJ databases">
        <title>Aspergillus burnettii sp. nov., novel species from soil in southeast Queensland.</title>
        <authorList>
            <person name="Gilchrist C.L.M."/>
            <person name="Pitt J.I."/>
            <person name="Lange L."/>
            <person name="Lacey H.J."/>
            <person name="Vuong D."/>
            <person name="Midgley D.J."/>
            <person name="Greenfield P."/>
            <person name="Bradbury M."/>
            <person name="Lacey E."/>
            <person name="Busk P.K."/>
            <person name="Pilgaard B."/>
            <person name="Chooi Y.H."/>
            <person name="Piggott A.M."/>
        </authorList>
    </citation>
    <scope>NUCLEOTIDE SEQUENCE [LARGE SCALE GENOMIC DNA]</scope>
    <source>
        <strain evidence="5 6">FRR 5400</strain>
    </source>
</reference>
<dbReference type="InterPro" id="IPR008949">
    <property type="entry name" value="Isoprenoid_synthase_dom_sf"/>
</dbReference>
<dbReference type="Pfam" id="PF06330">
    <property type="entry name" value="TRI5"/>
    <property type="match status" value="1"/>
</dbReference>
<dbReference type="SFLD" id="SFLDS00005">
    <property type="entry name" value="Isoprenoid_Synthase_Type_I"/>
    <property type="match status" value="1"/>
</dbReference>
<feature type="binding site" evidence="3">
    <location>
        <position position="235"/>
    </location>
    <ligand>
        <name>Mg(2+)</name>
        <dbReference type="ChEBI" id="CHEBI:18420"/>
        <label>2</label>
    </ligand>
</feature>
<evidence type="ECO:0000256" key="1">
    <source>
        <dbReference type="ARBA" id="ARBA00007946"/>
    </source>
</evidence>
<evidence type="ECO:0000256" key="3">
    <source>
        <dbReference type="PIRSR" id="PIRSR001388-3"/>
    </source>
</evidence>
<dbReference type="GO" id="GO:0016106">
    <property type="term" value="P:sesquiterpenoid biosynthetic process"/>
    <property type="evidence" value="ECO:0007669"/>
    <property type="project" value="InterPro"/>
</dbReference>
<reference evidence="4" key="2">
    <citation type="submission" date="2019-04" db="EMBL/GenBank/DDBJ databases">
        <title>Friends and foes A comparative genomics studyof 23 Aspergillus species from section Flavi.</title>
        <authorList>
            <consortium name="DOE Joint Genome Institute"/>
            <person name="Kjaerbolling I."/>
            <person name="Vesth T."/>
            <person name="Frisvad J.C."/>
            <person name="Nybo J.L."/>
            <person name="Theobald S."/>
            <person name="Kildgaard S."/>
            <person name="Isbrandt T."/>
            <person name="Kuo A."/>
            <person name="Sato A."/>
            <person name="Lyhne E.K."/>
            <person name="Kogle M.E."/>
            <person name="Wiebenga A."/>
            <person name="Kun R.S."/>
            <person name="Lubbers R.J."/>
            <person name="Makela M.R."/>
            <person name="Barry K."/>
            <person name="Chovatia M."/>
            <person name="Clum A."/>
            <person name="Daum C."/>
            <person name="Haridas S."/>
            <person name="He G."/>
            <person name="LaButti K."/>
            <person name="Lipzen A."/>
            <person name="Mondo S."/>
            <person name="Riley R."/>
            <person name="Salamov A."/>
            <person name="Simmons B.A."/>
            <person name="Magnuson J.K."/>
            <person name="Henrissat B."/>
            <person name="Mortensen U.H."/>
            <person name="Larsen T.O."/>
            <person name="Devries R.P."/>
            <person name="Grigoriev I.V."/>
            <person name="Machida M."/>
            <person name="Baker S.E."/>
            <person name="Andersen M.R."/>
        </authorList>
    </citation>
    <scope>NUCLEOTIDE SEQUENCE [LARGE SCALE GENOMIC DNA]</scope>
    <source>
        <strain evidence="4">IBT 14317</strain>
    </source>
</reference>
<dbReference type="EMBL" id="SPNV01000018">
    <property type="protein sequence ID" value="KAF5865506.1"/>
    <property type="molecule type" value="Genomic_DNA"/>
</dbReference>
<dbReference type="OrthoDB" id="2998174at2759"/>
<proteinExistence type="inferred from homology"/>
<dbReference type="AlphaFoldDB" id="A0A5N7CQM3"/>
<protein>
    <submittedName>
        <fullName evidence="4">Trichodiene synthase</fullName>
    </submittedName>
</protein>
<accession>A0A5N7CQM3</accession>
<dbReference type="Gene3D" id="1.10.600.10">
    <property type="entry name" value="Farnesyl Diphosphate Synthase"/>
    <property type="match status" value="1"/>
</dbReference>
<feature type="binding site" evidence="3">
    <location>
        <position position="231"/>
    </location>
    <ligand>
        <name>Mg(2+)</name>
        <dbReference type="ChEBI" id="CHEBI:18420"/>
        <label>2</label>
    </ligand>
</feature>
<dbReference type="InterPro" id="IPR024652">
    <property type="entry name" value="Trichodiene_synth"/>
</dbReference>
<gene>
    <name evidence="4" type="ORF">BDV23DRAFT_192227</name>
    <name evidence="5" type="ORF">ETB97_003349</name>
</gene>
<dbReference type="GO" id="GO:0045482">
    <property type="term" value="F:trichodiene synthase activity"/>
    <property type="evidence" value="ECO:0007669"/>
    <property type="project" value="InterPro"/>
</dbReference>
<dbReference type="SFLD" id="SFLDG01021">
    <property type="entry name" value="Trichodiene_Synthase_Like"/>
    <property type="match status" value="1"/>
</dbReference>
<evidence type="ECO:0000313" key="4">
    <source>
        <dbReference type="EMBL" id="KAE8396424.1"/>
    </source>
</evidence>
<name>A0A5N7CQM3_PETAA</name>
<feature type="binding site" evidence="3">
    <location>
        <position position="166"/>
    </location>
    <ligand>
        <name>Mg(2+)</name>
        <dbReference type="ChEBI" id="CHEBI:18420"/>
        <label>1</label>
    </ligand>
</feature>
<dbReference type="PIRSF" id="PIRSF001388">
    <property type="entry name" value="TRI5"/>
    <property type="match status" value="1"/>
</dbReference>
<keyword evidence="2" id="KW-0456">Lyase</keyword>
<dbReference type="Proteomes" id="UP000326877">
    <property type="component" value="Unassembled WGS sequence"/>
</dbReference>
<feature type="binding site" evidence="3">
    <location>
        <position position="227"/>
    </location>
    <ligand>
        <name>Mg(2+)</name>
        <dbReference type="ChEBI" id="CHEBI:18420"/>
        <label>2</label>
    </ligand>
</feature>
<keyword evidence="3" id="KW-0460">Magnesium</keyword>
<dbReference type="SUPFAM" id="SSF48576">
    <property type="entry name" value="Terpenoid synthases"/>
    <property type="match status" value="1"/>
</dbReference>
<dbReference type="Proteomes" id="UP000541154">
    <property type="component" value="Unassembled WGS sequence"/>
</dbReference>